<gene>
    <name evidence="1" type="ORF">AVEN_109124_1</name>
</gene>
<evidence type="ECO:0000313" key="1">
    <source>
        <dbReference type="EMBL" id="GBM91954.1"/>
    </source>
</evidence>
<dbReference type="Proteomes" id="UP000499080">
    <property type="component" value="Unassembled WGS sequence"/>
</dbReference>
<organism evidence="1 2">
    <name type="scientific">Araneus ventricosus</name>
    <name type="common">Orbweaver spider</name>
    <name type="synonym">Epeira ventricosa</name>
    <dbReference type="NCBI Taxonomy" id="182803"/>
    <lineage>
        <taxon>Eukaryota</taxon>
        <taxon>Metazoa</taxon>
        <taxon>Ecdysozoa</taxon>
        <taxon>Arthropoda</taxon>
        <taxon>Chelicerata</taxon>
        <taxon>Arachnida</taxon>
        <taxon>Araneae</taxon>
        <taxon>Araneomorphae</taxon>
        <taxon>Entelegynae</taxon>
        <taxon>Araneoidea</taxon>
        <taxon>Araneidae</taxon>
        <taxon>Araneus</taxon>
    </lineage>
</organism>
<sequence>MRRVRDSNIHFARARLIINDSGRWDPSILTRYHSGRTDDDVREAEKEDVSPQNAWRRYLKGLLETGLFLVMRVEMKGFLQVHV</sequence>
<evidence type="ECO:0000313" key="2">
    <source>
        <dbReference type="Proteomes" id="UP000499080"/>
    </source>
</evidence>
<name>A0A4Y2JPS4_ARAVE</name>
<proteinExistence type="predicted"/>
<protein>
    <submittedName>
        <fullName evidence="1">Uncharacterized protein</fullName>
    </submittedName>
</protein>
<reference evidence="1 2" key="1">
    <citation type="journal article" date="2019" name="Sci. Rep.">
        <title>Orb-weaving spider Araneus ventricosus genome elucidates the spidroin gene catalogue.</title>
        <authorList>
            <person name="Kono N."/>
            <person name="Nakamura H."/>
            <person name="Ohtoshi R."/>
            <person name="Moran D.A.P."/>
            <person name="Shinohara A."/>
            <person name="Yoshida Y."/>
            <person name="Fujiwara M."/>
            <person name="Mori M."/>
            <person name="Tomita M."/>
            <person name="Arakawa K."/>
        </authorList>
    </citation>
    <scope>NUCLEOTIDE SEQUENCE [LARGE SCALE GENOMIC DNA]</scope>
</reference>
<dbReference type="AlphaFoldDB" id="A0A4Y2JPS4"/>
<accession>A0A4Y2JPS4</accession>
<keyword evidence="2" id="KW-1185">Reference proteome</keyword>
<comment type="caution">
    <text evidence="1">The sequence shown here is derived from an EMBL/GenBank/DDBJ whole genome shotgun (WGS) entry which is preliminary data.</text>
</comment>
<dbReference type="EMBL" id="BGPR01003748">
    <property type="protein sequence ID" value="GBM91954.1"/>
    <property type="molecule type" value="Genomic_DNA"/>
</dbReference>